<proteinExistence type="inferred from homology"/>
<evidence type="ECO:0000256" key="4">
    <source>
        <dbReference type="ARBA" id="ARBA00022801"/>
    </source>
</evidence>
<feature type="binding site" evidence="6">
    <location>
        <position position="91"/>
    </location>
    <ligand>
        <name>Mg(2+)</name>
        <dbReference type="ChEBI" id="CHEBI:18420"/>
    </ligand>
</feature>
<evidence type="ECO:0000259" key="7">
    <source>
        <dbReference type="Pfam" id="PF01850"/>
    </source>
</evidence>
<keyword evidence="2 6" id="KW-0540">Nuclease</keyword>
<dbReference type="AlphaFoldDB" id="A0A239ERN6"/>
<dbReference type="InterPro" id="IPR002716">
    <property type="entry name" value="PIN_dom"/>
</dbReference>
<evidence type="ECO:0000256" key="3">
    <source>
        <dbReference type="ARBA" id="ARBA00022723"/>
    </source>
</evidence>
<comment type="cofactor">
    <cofactor evidence="6">
        <name>Mg(2+)</name>
        <dbReference type="ChEBI" id="CHEBI:18420"/>
    </cofactor>
</comment>
<organism evidence="8 9">
    <name type="scientific">Actinacidiphila glaucinigra</name>
    <dbReference type="NCBI Taxonomy" id="235986"/>
    <lineage>
        <taxon>Bacteria</taxon>
        <taxon>Bacillati</taxon>
        <taxon>Actinomycetota</taxon>
        <taxon>Actinomycetes</taxon>
        <taxon>Kitasatosporales</taxon>
        <taxon>Streptomycetaceae</taxon>
        <taxon>Actinacidiphila</taxon>
    </lineage>
</organism>
<dbReference type="Proteomes" id="UP000198280">
    <property type="component" value="Unassembled WGS sequence"/>
</dbReference>
<evidence type="ECO:0000256" key="1">
    <source>
        <dbReference type="ARBA" id="ARBA00022649"/>
    </source>
</evidence>
<feature type="binding site" evidence="6">
    <location>
        <position position="5"/>
    </location>
    <ligand>
        <name>Mg(2+)</name>
        <dbReference type="ChEBI" id="CHEBI:18420"/>
    </ligand>
</feature>
<evidence type="ECO:0000256" key="2">
    <source>
        <dbReference type="ARBA" id="ARBA00022722"/>
    </source>
</evidence>
<keyword evidence="3 6" id="KW-0479">Metal-binding</keyword>
<gene>
    <name evidence="6" type="primary">vapC</name>
    <name evidence="8" type="ORF">SAMN05216252_10687</name>
</gene>
<dbReference type="EMBL" id="FZOF01000006">
    <property type="protein sequence ID" value="SNS46524.1"/>
    <property type="molecule type" value="Genomic_DNA"/>
</dbReference>
<comment type="similarity">
    <text evidence="6">Belongs to the PINc/VapC protein family.</text>
</comment>
<evidence type="ECO:0000313" key="9">
    <source>
        <dbReference type="Proteomes" id="UP000198280"/>
    </source>
</evidence>
<evidence type="ECO:0000256" key="5">
    <source>
        <dbReference type="ARBA" id="ARBA00022842"/>
    </source>
</evidence>
<dbReference type="GO" id="GO:0090729">
    <property type="term" value="F:toxin activity"/>
    <property type="evidence" value="ECO:0007669"/>
    <property type="project" value="UniProtKB-KW"/>
</dbReference>
<comment type="function">
    <text evidence="6">Toxic component of a toxin-antitoxin (TA) system. An RNase.</text>
</comment>
<dbReference type="GO" id="GO:0004540">
    <property type="term" value="F:RNA nuclease activity"/>
    <property type="evidence" value="ECO:0007669"/>
    <property type="project" value="InterPro"/>
</dbReference>
<dbReference type="GO" id="GO:0016787">
    <property type="term" value="F:hydrolase activity"/>
    <property type="evidence" value="ECO:0007669"/>
    <property type="project" value="UniProtKB-KW"/>
</dbReference>
<keyword evidence="6" id="KW-0800">Toxin</keyword>
<protein>
    <recommendedName>
        <fullName evidence="6">Ribonuclease VapC</fullName>
        <shortName evidence="6">RNase VapC</shortName>
        <ecNumber evidence="6">3.1.-.-</ecNumber>
    </recommendedName>
    <alternativeName>
        <fullName evidence="6">Toxin VapC</fullName>
    </alternativeName>
</protein>
<dbReference type="CDD" id="cd09874">
    <property type="entry name" value="PIN_MT3492-like"/>
    <property type="match status" value="1"/>
</dbReference>
<dbReference type="RefSeq" id="WP_089224077.1">
    <property type="nucleotide sequence ID" value="NZ_FZOF01000006.1"/>
</dbReference>
<dbReference type="SUPFAM" id="SSF88723">
    <property type="entry name" value="PIN domain-like"/>
    <property type="match status" value="1"/>
</dbReference>
<dbReference type="GO" id="GO:0000287">
    <property type="term" value="F:magnesium ion binding"/>
    <property type="evidence" value="ECO:0007669"/>
    <property type="project" value="UniProtKB-UniRule"/>
</dbReference>
<name>A0A239ERN6_9ACTN</name>
<dbReference type="HAMAP" id="MF_00265">
    <property type="entry name" value="VapC_Nob1"/>
    <property type="match status" value="1"/>
</dbReference>
<keyword evidence="1 6" id="KW-1277">Toxin-antitoxin system</keyword>
<keyword evidence="5 6" id="KW-0460">Magnesium</keyword>
<feature type="domain" description="PIN" evidence="7">
    <location>
        <begin position="2"/>
        <end position="123"/>
    </location>
</feature>
<dbReference type="InterPro" id="IPR029060">
    <property type="entry name" value="PIN-like_dom_sf"/>
</dbReference>
<dbReference type="InterPro" id="IPR022907">
    <property type="entry name" value="VapC_family"/>
</dbReference>
<reference evidence="8 9" key="1">
    <citation type="submission" date="2017-06" db="EMBL/GenBank/DDBJ databases">
        <authorList>
            <person name="Kim H.J."/>
            <person name="Triplett B.A."/>
        </authorList>
    </citation>
    <scope>NUCLEOTIDE SEQUENCE [LARGE SCALE GENOMIC DNA]</scope>
    <source>
        <strain evidence="8 9">CGMCC 4.1858</strain>
    </source>
</reference>
<dbReference type="Pfam" id="PF01850">
    <property type="entry name" value="PIN"/>
    <property type="match status" value="1"/>
</dbReference>
<accession>A0A239ERN6</accession>
<keyword evidence="4 6" id="KW-0378">Hydrolase</keyword>
<evidence type="ECO:0000313" key="8">
    <source>
        <dbReference type="EMBL" id="SNS46524.1"/>
    </source>
</evidence>
<dbReference type="Gene3D" id="3.40.50.1010">
    <property type="entry name" value="5'-nuclease"/>
    <property type="match status" value="1"/>
</dbReference>
<sequence length="135" mass="14519">MIYLDSAAIVKMVRREQGTRELIAWLNDRPGEPLVSSSLVEVEVPRALRRSAPQALAGVPGVITRLYRIEIDAAVRATASAYSDPLLRSLDSIHLATAQLLAGQAGADPLVYVTYDQRLLKAAQDIGLRAEAPGG</sequence>
<evidence type="ECO:0000256" key="6">
    <source>
        <dbReference type="HAMAP-Rule" id="MF_00265"/>
    </source>
</evidence>
<keyword evidence="9" id="KW-1185">Reference proteome</keyword>
<dbReference type="EC" id="3.1.-.-" evidence="6"/>
<dbReference type="OrthoDB" id="4750219at2"/>